<feature type="domain" description="DNA-directed RNA polymerase RBP11-like dimerisation" evidence="7">
    <location>
        <begin position="19"/>
        <end position="91"/>
    </location>
</feature>
<gene>
    <name evidence="8" type="primary">RPC19</name>
    <name evidence="8" type="ORF">SPIL2461_LOCUS22719</name>
</gene>
<dbReference type="InterPro" id="IPR008193">
    <property type="entry name" value="RNA_pol_Rpb11_13-16kDa_CS"/>
</dbReference>
<dbReference type="GO" id="GO:0003677">
    <property type="term" value="F:DNA binding"/>
    <property type="evidence" value="ECO:0007669"/>
    <property type="project" value="InterPro"/>
</dbReference>
<comment type="caution">
    <text evidence="8">The sequence shown here is derived from an EMBL/GenBank/DDBJ whole genome shotgun (WGS) entry which is preliminary data.</text>
</comment>
<dbReference type="GO" id="GO:0006362">
    <property type="term" value="P:transcription elongation by RNA polymerase I"/>
    <property type="evidence" value="ECO:0007669"/>
    <property type="project" value="TreeGrafter"/>
</dbReference>
<dbReference type="PROSITE" id="PS01154">
    <property type="entry name" value="RNA_POL_L_13KD"/>
    <property type="match status" value="1"/>
</dbReference>
<dbReference type="Gene3D" id="3.30.1360.10">
    <property type="entry name" value="RNA polymerase, RBP11-like subunit"/>
    <property type="match status" value="1"/>
</dbReference>
<dbReference type="InterPro" id="IPR009025">
    <property type="entry name" value="RBP11-like_dimer"/>
</dbReference>
<dbReference type="SUPFAM" id="SSF55257">
    <property type="entry name" value="RBP11-like subunits of RNA polymerase"/>
    <property type="match status" value="1"/>
</dbReference>
<dbReference type="PANTHER" id="PTHR13946">
    <property type="entry name" value="DNA-DIRECTED RNA POLYMERASE I,II,III"/>
    <property type="match status" value="1"/>
</dbReference>
<dbReference type="OrthoDB" id="510325at2759"/>
<organism evidence="8 9">
    <name type="scientific">Symbiodinium pilosum</name>
    <name type="common">Dinoflagellate</name>
    <dbReference type="NCBI Taxonomy" id="2952"/>
    <lineage>
        <taxon>Eukaryota</taxon>
        <taxon>Sar</taxon>
        <taxon>Alveolata</taxon>
        <taxon>Dinophyceae</taxon>
        <taxon>Suessiales</taxon>
        <taxon>Symbiodiniaceae</taxon>
        <taxon>Symbiodinium</taxon>
    </lineage>
</organism>
<evidence type="ECO:0000313" key="9">
    <source>
        <dbReference type="Proteomes" id="UP000649617"/>
    </source>
</evidence>
<reference evidence="8" key="1">
    <citation type="submission" date="2021-02" db="EMBL/GenBank/DDBJ databases">
        <authorList>
            <person name="Dougan E. K."/>
            <person name="Rhodes N."/>
            <person name="Thang M."/>
            <person name="Chan C."/>
        </authorList>
    </citation>
    <scope>NUCLEOTIDE SEQUENCE</scope>
</reference>
<feature type="non-terminal residue" evidence="8">
    <location>
        <position position="1"/>
    </location>
</feature>
<dbReference type="Proteomes" id="UP000649617">
    <property type="component" value="Unassembled WGS sequence"/>
</dbReference>
<dbReference type="InterPro" id="IPR022905">
    <property type="entry name" value="Rpo11-like"/>
</dbReference>
<protein>
    <recommendedName>
        <fullName evidence="2">DNA-directed RNA polymerases I and III subunit RPAC2</fullName>
    </recommendedName>
</protein>
<evidence type="ECO:0000259" key="7">
    <source>
        <dbReference type="Pfam" id="PF13656"/>
    </source>
</evidence>
<keyword evidence="9" id="KW-1185">Reference proteome</keyword>
<evidence type="ECO:0000313" key="8">
    <source>
        <dbReference type="EMBL" id="CAE7771144.1"/>
    </source>
</evidence>
<evidence type="ECO:0000256" key="6">
    <source>
        <dbReference type="ARBA" id="ARBA00025751"/>
    </source>
</evidence>
<dbReference type="CDD" id="cd07029">
    <property type="entry name" value="RNAP_I_III_AC19"/>
    <property type="match status" value="1"/>
</dbReference>
<dbReference type="GO" id="GO:0046983">
    <property type="term" value="F:protein dimerization activity"/>
    <property type="evidence" value="ECO:0007669"/>
    <property type="project" value="InterPro"/>
</dbReference>
<dbReference type="FunFam" id="3.30.1360.10:FF:000006">
    <property type="entry name" value="DNA-directed RNA polymerases I and III subunit RPAC2"/>
    <property type="match status" value="1"/>
</dbReference>
<dbReference type="EMBL" id="CAJNIZ010047588">
    <property type="protein sequence ID" value="CAE7771144.1"/>
    <property type="molecule type" value="Genomic_DNA"/>
</dbReference>
<keyword evidence="3" id="KW-0240">DNA-directed RNA polymerase</keyword>
<evidence type="ECO:0000256" key="3">
    <source>
        <dbReference type="ARBA" id="ARBA00022478"/>
    </source>
</evidence>
<dbReference type="PANTHER" id="PTHR13946:SF28">
    <property type="entry name" value="DNA-DIRECTED RNA POLYMERASES I AND III SUBUNIT RPAC2"/>
    <property type="match status" value="1"/>
</dbReference>
<evidence type="ECO:0000256" key="1">
    <source>
        <dbReference type="ARBA" id="ARBA00004123"/>
    </source>
</evidence>
<accession>A0A812YC51</accession>
<dbReference type="InterPro" id="IPR036603">
    <property type="entry name" value="RBP11-like"/>
</dbReference>
<comment type="subcellular location">
    <subcellularLocation>
        <location evidence="1">Nucleus</location>
    </subcellularLocation>
</comment>
<dbReference type="AlphaFoldDB" id="A0A812YC51"/>
<dbReference type="HAMAP" id="MF_00261">
    <property type="entry name" value="RNApol_arch_Rpo11"/>
    <property type="match status" value="1"/>
</dbReference>
<dbReference type="GO" id="GO:0006383">
    <property type="term" value="P:transcription by RNA polymerase III"/>
    <property type="evidence" value="ECO:0007669"/>
    <property type="project" value="TreeGrafter"/>
</dbReference>
<evidence type="ECO:0000256" key="5">
    <source>
        <dbReference type="ARBA" id="ARBA00023242"/>
    </source>
</evidence>
<name>A0A812YC51_SYMPI</name>
<dbReference type="GO" id="GO:0005736">
    <property type="term" value="C:RNA polymerase I complex"/>
    <property type="evidence" value="ECO:0007669"/>
    <property type="project" value="TreeGrafter"/>
</dbReference>
<evidence type="ECO:0000256" key="2">
    <source>
        <dbReference type="ARBA" id="ARBA00022079"/>
    </source>
</evidence>
<evidence type="ECO:0000256" key="4">
    <source>
        <dbReference type="ARBA" id="ARBA00023163"/>
    </source>
</evidence>
<proteinExistence type="inferred from homology"/>
<dbReference type="Pfam" id="PF13656">
    <property type="entry name" value="RNA_pol_L_2"/>
    <property type="match status" value="1"/>
</dbReference>
<comment type="similarity">
    <text evidence="6">Belongs to the archaeal Rpo11/eukaryotic RPB11/RPC19 RNA polymerase subunit family.</text>
</comment>
<dbReference type="GO" id="GO:0003899">
    <property type="term" value="F:DNA-directed RNA polymerase activity"/>
    <property type="evidence" value="ECO:0007669"/>
    <property type="project" value="InterPro"/>
</dbReference>
<dbReference type="InterPro" id="IPR033898">
    <property type="entry name" value="RNAP_AC19"/>
</dbReference>
<keyword evidence="5" id="KW-0539">Nucleus</keyword>
<keyword evidence="4" id="KW-0804">Transcription</keyword>
<sequence length="104" mass="11542">NRSVHQMAKQTAAEDTTNVTYQFTGEDHTLGNALRYMLMKDPDVEFAGYTVPHPSEPQMNVRVQVHPGTTTDAAVERALDNISAVCDHVLKTYKKAVTAHENKS</sequence>
<dbReference type="GO" id="GO:0005666">
    <property type="term" value="C:RNA polymerase III complex"/>
    <property type="evidence" value="ECO:0007669"/>
    <property type="project" value="TreeGrafter"/>
</dbReference>